<dbReference type="Pfam" id="PF22184">
    <property type="entry name" value="CBM_56"/>
    <property type="match status" value="1"/>
</dbReference>
<proteinExistence type="predicted"/>
<dbReference type="InterPro" id="IPR047569">
    <property type="entry name" value="CBM56"/>
</dbReference>
<evidence type="ECO:0000313" key="2">
    <source>
        <dbReference type="EMBL" id="OXM13408.1"/>
    </source>
</evidence>
<sequence length="105" mass="11679">MNINWLSFAAAGGGTLTYTTADYTATVTKNGTSETITFTPTTAAQYVDLHYLVNGAEQQNFRMTKSGASWTYKIPNLTTGQSLEIWFTYEKGGPQYDSPHYTYTH</sequence>
<protein>
    <recommendedName>
        <fullName evidence="1">CBM56 domain-containing protein</fullName>
    </recommendedName>
</protein>
<keyword evidence="3" id="KW-1185">Reference proteome</keyword>
<reference evidence="2 3" key="1">
    <citation type="submission" date="2017-07" db="EMBL/GenBank/DDBJ databases">
        <title>Paenibacillus herberti R33 genome sequencing and assembly.</title>
        <authorList>
            <person name="Su W."/>
        </authorList>
    </citation>
    <scope>NUCLEOTIDE SEQUENCE [LARGE SCALE GENOMIC DNA]</scope>
    <source>
        <strain evidence="2 3">R33</strain>
    </source>
</reference>
<accession>A0A229NU82</accession>
<feature type="domain" description="CBM56" evidence="1">
    <location>
        <begin position="18"/>
        <end position="105"/>
    </location>
</feature>
<dbReference type="RefSeq" id="WP_089526114.1">
    <property type="nucleotide sequence ID" value="NZ_NMUQ01000003.1"/>
</dbReference>
<dbReference type="EMBL" id="NMUQ01000003">
    <property type="protein sequence ID" value="OXM13408.1"/>
    <property type="molecule type" value="Genomic_DNA"/>
</dbReference>
<comment type="caution">
    <text evidence="2">The sequence shown here is derived from an EMBL/GenBank/DDBJ whole genome shotgun (WGS) entry which is preliminary data.</text>
</comment>
<dbReference type="GO" id="GO:0030246">
    <property type="term" value="F:carbohydrate binding"/>
    <property type="evidence" value="ECO:0007669"/>
    <property type="project" value="UniProtKB-UniRule"/>
</dbReference>
<evidence type="ECO:0000259" key="1">
    <source>
        <dbReference type="PROSITE" id="PS52005"/>
    </source>
</evidence>
<dbReference type="AlphaFoldDB" id="A0A229NU82"/>
<gene>
    <name evidence="2" type="ORF">CGZ75_20340</name>
</gene>
<dbReference type="PROSITE" id="PS52005">
    <property type="entry name" value="CBM56"/>
    <property type="match status" value="1"/>
</dbReference>
<evidence type="ECO:0000313" key="3">
    <source>
        <dbReference type="Proteomes" id="UP000215145"/>
    </source>
</evidence>
<dbReference type="OrthoDB" id="5480482at2"/>
<name>A0A229NU82_9BACL</name>
<organism evidence="2 3">
    <name type="scientific">Paenibacillus herberti</name>
    <dbReference type="NCBI Taxonomy" id="1619309"/>
    <lineage>
        <taxon>Bacteria</taxon>
        <taxon>Bacillati</taxon>
        <taxon>Bacillota</taxon>
        <taxon>Bacilli</taxon>
        <taxon>Bacillales</taxon>
        <taxon>Paenibacillaceae</taxon>
        <taxon>Paenibacillus</taxon>
    </lineage>
</organism>
<dbReference type="Proteomes" id="UP000215145">
    <property type="component" value="Unassembled WGS sequence"/>
</dbReference>